<evidence type="ECO:0000256" key="2">
    <source>
        <dbReference type="SAM" id="SignalP"/>
    </source>
</evidence>
<dbReference type="GeneID" id="81438963"/>
<feature type="compositionally biased region" description="Low complexity" evidence="1">
    <location>
        <begin position="35"/>
        <end position="47"/>
    </location>
</feature>
<dbReference type="RefSeq" id="XP_056555197.1">
    <property type="nucleotide sequence ID" value="XM_056699784.1"/>
</dbReference>
<gene>
    <name evidence="3" type="ORF">N7496_006855</name>
</gene>
<feature type="chain" id="PRO_5040810286" evidence="2">
    <location>
        <begin position="20"/>
        <end position="470"/>
    </location>
</feature>
<feature type="region of interest" description="Disordered" evidence="1">
    <location>
        <begin position="35"/>
        <end position="59"/>
    </location>
</feature>
<protein>
    <submittedName>
        <fullName evidence="3">Protein rds1</fullName>
    </submittedName>
</protein>
<evidence type="ECO:0000313" key="3">
    <source>
        <dbReference type="EMBL" id="KAJ5370763.1"/>
    </source>
</evidence>
<dbReference type="Pfam" id="PF13668">
    <property type="entry name" value="Ferritin_2"/>
    <property type="match status" value="1"/>
</dbReference>
<organism evidence="3 4">
    <name type="scientific">Penicillium cataractarum</name>
    <dbReference type="NCBI Taxonomy" id="2100454"/>
    <lineage>
        <taxon>Eukaryota</taxon>
        <taxon>Fungi</taxon>
        <taxon>Dikarya</taxon>
        <taxon>Ascomycota</taxon>
        <taxon>Pezizomycotina</taxon>
        <taxon>Eurotiomycetes</taxon>
        <taxon>Eurotiomycetidae</taxon>
        <taxon>Eurotiales</taxon>
        <taxon>Aspergillaceae</taxon>
        <taxon>Penicillium</taxon>
    </lineage>
</organism>
<dbReference type="OrthoDB" id="2098436at2759"/>
<sequence>MWDILPLLSVLGFLPFASAVPNGIVIARATTSSSASVSAPPVRSHPSSEPHTPFSGTPSVTGALTASSIGSGISNGSVSPAATTYPSDGKLHNAEPAPYVPAGGVGTNGSIPVYNAKSDYDYESLALALYQEWVEVDLFQDGLKRFSAKDFQAAGLNAADRELIAFMAEQAVGHATLISNILGAEAPQQCAYNYPYTNVNEFLDFCQKVTRFGEAGVYGFLAHLDSREAANLLTLSVATDARQQMIFRQFQGLFPMPEWFEVGIPQSWAWTLLAPYISSCPSNQTRLVWQNFPALRILNQPSIAAAGNSSSNSTGLNNTISAGTNVVKSSNGSSSSGNSTGATVTSDIGALSFPGRQVALQWESAGKEVGPNNSYVTSTQAKSAKYVVWVSQLNVTYTPLRVINSTGNGNGTSGGRGYTIQPNLETYQGDSAINGTLFIAITDSNPVLTPFNLSLINPHVVAGPAIYQAG</sequence>
<reference evidence="3" key="1">
    <citation type="submission" date="2022-11" db="EMBL/GenBank/DDBJ databases">
        <authorList>
            <person name="Petersen C."/>
        </authorList>
    </citation>
    <scope>NUCLEOTIDE SEQUENCE</scope>
    <source>
        <strain evidence="3">IBT 29864</strain>
    </source>
</reference>
<name>A0A9W9V6J2_9EURO</name>
<feature type="signal peptide" evidence="2">
    <location>
        <begin position="1"/>
        <end position="19"/>
    </location>
</feature>
<dbReference type="EMBL" id="JAPZBS010000005">
    <property type="protein sequence ID" value="KAJ5370763.1"/>
    <property type="molecule type" value="Genomic_DNA"/>
</dbReference>
<evidence type="ECO:0000313" key="4">
    <source>
        <dbReference type="Proteomes" id="UP001147782"/>
    </source>
</evidence>
<comment type="caution">
    <text evidence="3">The sequence shown here is derived from an EMBL/GenBank/DDBJ whole genome shotgun (WGS) entry which is preliminary data.</text>
</comment>
<dbReference type="Proteomes" id="UP001147782">
    <property type="component" value="Unassembled WGS sequence"/>
</dbReference>
<dbReference type="AlphaFoldDB" id="A0A9W9V6J2"/>
<reference evidence="3" key="2">
    <citation type="journal article" date="2023" name="IMA Fungus">
        <title>Comparative genomic study of the Penicillium genus elucidates a diverse pangenome and 15 lateral gene transfer events.</title>
        <authorList>
            <person name="Petersen C."/>
            <person name="Sorensen T."/>
            <person name="Nielsen M.R."/>
            <person name="Sondergaard T.E."/>
            <person name="Sorensen J.L."/>
            <person name="Fitzpatrick D.A."/>
            <person name="Frisvad J.C."/>
            <person name="Nielsen K.L."/>
        </authorList>
    </citation>
    <scope>NUCLEOTIDE SEQUENCE</scope>
    <source>
        <strain evidence="3">IBT 29864</strain>
    </source>
</reference>
<evidence type="ECO:0000256" key="1">
    <source>
        <dbReference type="SAM" id="MobiDB-lite"/>
    </source>
</evidence>
<proteinExistence type="predicted"/>
<keyword evidence="2" id="KW-0732">Signal</keyword>
<accession>A0A9W9V6J2</accession>
<dbReference type="PANTHER" id="PTHR38705">
    <property type="entry name" value="PROTEIN RDS1"/>
    <property type="match status" value="1"/>
</dbReference>
<dbReference type="PANTHER" id="PTHR38705:SF1">
    <property type="entry name" value="PROTEIN RDS1"/>
    <property type="match status" value="1"/>
</dbReference>
<dbReference type="InterPro" id="IPR039254">
    <property type="entry name" value="Rds1"/>
</dbReference>
<keyword evidence="4" id="KW-1185">Reference proteome</keyword>